<feature type="compositionally biased region" description="Pro residues" evidence="1">
    <location>
        <begin position="561"/>
        <end position="577"/>
    </location>
</feature>
<feature type="compositionally biased region" description="Polar residues" evidence="1">
    <location>
        <begin position="116"/>
        <end position="126"/>
    </location>
</feature>
<feature type="compositionally biased region" description="Pro residues" evidence="1">
    <location>
        <begin position="96"/>
        <end position="107"/>
    </location>
</feature>
<feature type="compositionally biased region" description="Polar residues" evidence="1">
    <location>
        <begin position="620"/>
        <end position="641"/>
    </location>
</feature>
<feature type="compositionally biased region" description="Gly residues" evidence="1">
    <location>
        <begin position="546"/>
        <end position="556"/>
    </location>
</feature>
<name>A0A9P6CAE7_9AGAR</name>
<evidence type="ECO:0000256" key="1">
    <source>
        <dbReference type="SAM" id="MobiDB-lite"/>
    </source>
</evidence>
<feature type="region of interest" description="Disordered" evidence="1">
    <location>
        <begin position="414"/>
        <end position="444"/>
    </location>
</feature>
<comment type="caution">
    <text evidence="2">The sequence shown here is derived from an EMBL/GenBank/DDBJ whole genome shotgun (WGS) entry which is preliminary data.</text>
</comment>
<feature type="compositionally biased region" description="Low complexity" evidence="1">
    <location>
        <begin position="199"/>
        <end position="214"/>
    </location>
</feature>
<evidence type="ECO:0000313" key="3">
    <source>
        <dbReference type="Proteomes" id="UP000807342"/>
    </source>
</evidence>
<keyword evidence="3" id="KW-1185">Reference proteome</keyword>
<feature type="region of interest" description="Disordered" evidence="1">
    <location>
        <begin position="456"/>
        <end position="491"/>
    </location>
</feature>
<feature type="region of interest" description="Disordered" evidence="1">
    <location>
        <begin position="543"/>
        <end position="600"/>
    </location>
</feature>
<reference evidence="2" key="1">
    <citation type="submission" date="2020-11" db="EMBL/GenBank/DDBJ databases">
        <authorList>
            <consortium name="DOE Joint Genome Institute"/>
            <person name="Ahrendt S."/>
            <person name="Riley R."/>
            <person name="Andreopoulos W."/>
            <person name="Labutti K."/>
            <person name="Pangilinan J."/>
            <person name="Ruiz-Duenas F.J."/>
            <person name="Barrasa J.M."/>
            <person name="Sanchez-Garcia M."/>
            <person name="Camarero S."/>
            <person name="Miyauchi S."/>
            <person name="Serrano A."/>
            <person name="Linde D."/>
            <person name="Babiker R."/>
            <person name="Drula E."/>
            <person name="Ayuso-Fernandez I."/>
            <person name="Pacheco R."/>
            <person name="Padilla G."/>
            <person name="Ferreira P."/>
            <person name="Barriuso J."/>
            <person name="Kellner H."/>
            <person name="Castanera R."/>
            <person name="Alfaro M."/>
            <person name="Ramirez L."/>
            <person name="Pisabarro A.G."/>
            <person name="Kuo A."/>
            <person name="Tritt A."/>
            <person name="Lipzen A."/>
            <person name="He G."/>
            <person name="Yan M."/>
            <person name="Ng V."/>
            <person name="Cullen D."/>
            <person name="Martin F."/>
            <person name="Rosso M.-N."/>
            <person name="Henrissat B."/>
            <person name="Hibbett D."/>
            <person name="Martinez A.T."/>
            <person name="Grigoriev I.V."/>
        </authorList>
    </citation>
    <scope>NUCLEOTIDE SEQUENCE</scope>
    <source>
        <strain evidence="2">MF-IS2</strain>
    </source>
</reference>
<sequence>MAGEETGWDPRPLPEGWSLGYDEENQKCCYFHYETTPPSISYIHPLDIGLASNNAVVTPTTAVVTERASRPLPRPPGAAPAYEGVPLEPPRKESLPPAPPYLPPPSPTSFLSSSSKQYLASPSSKPTYLAPSPKRSPQRLSTVMQSTPARLSTAQQLYASSFASRGPSMPSLPPPLFPSQSDSRERTPLYKYEIAAHISSTSSPALRPRSPASTISSLSSNMSPRPPKSPSLVYTPDPHSPPYTDHSFSDEDHRTPSIASSRLSSTSQPRGRTESDGYFRTSITTQVHDSTPRTTRATTYSTPYQTRSLFPLQYLDTDGNKPREIRTVSTTTMKAPLGPEAGTTQVQARNQNSASPFLSHSSIPSAPPQPGGQILLGASANMSGQATSTPYLPMLPVQPGVSTQPASLVPLSAGQTSFLVPPPPPPQPYVQQQPQQAHGTSVRPQSFVQPQFLPLQPQQPQQPQQPTGAPPTSSNVQPQKPTKPNKKTGFMSSLGSSFAISLGKTAGQLGTQTLLSNIGIEEEDDDNEGGVIDALASGFSSLTAGGDSGGGSGNPGLGTDPAPPLPTGTEYAPPPDPGVYYAQDPGAVPPPQPASATGGEYYTTEYQYASYSAAPPSIELQYSNGGHSNHHANTQSTNTWNPGHGGGGYAYPSQVHLPNGAQQPSGPLQALRPVQHQPQSPGWNPYQ</sequence>
<feature type="compositionally biased region" description="Polar residues" evidence="1">
    <location>
        <begin position="342"/>
        <end position="364"/>
    </location>
</feature>
<proteinExistence type="predicted"/>
<evidence type="ECO:0008006" key="4">
    <source>
        <dbReference type="Google" id="ProtNLM"/>
    </source>
</evidence>
<dbReference type="Proteomes" id="UP000807342">
    <property type="component" value="Unassembled WGS sequence"/>
</dbReference>
<accession>A0A9P6CAE7</accession>
<gene>
    <name evidence="2" type="ORF">P691DRAFT_799938</name>
</gene>
<evidence type="ECO:0000313" key="2">
    <source>
        <dbReference type="EMBL" id="KAF9454930.1"/>
    </source>
</evidence>
<feature type="compositionally biased region" description="Polar residues" evidence="1">
    <location>
        <begin position="257"/>
        <end position="270"/>
    </location>
</feature>
<feature type="compositionally biased region" description="Polar residues" evidence="1">
    <location>
        <begin position="138"/>
        <end position="163"/>
    </location>
</feature>
<dbReference type="AlphaFoldDB" id="A0A9P6CAE7"/>
<feature type="region of interest" description="Disordered" evidence="1">
    <location>
        <begin position="620"/>
        <end position="687"/>
    </location>
</feature>
<feature type="compositionally biased region" description="Low complexity" evidence="1">
    <location>
        <begin position="456"/>
        <end position="466"/>
    </location>
</feature>
<protein>
    <recommendedName>
        <fullName evidence="4">WW domain-containing protein</fullName>
    </recommendedName>
</protein>
<organism evidence="2 3">
    <name type="scientific">Macrolepiota fuliginosa MF-IS2</name>
    <dbReference type="NCBI Taxonomy" id="1400762"/>
    <lineage>
        <taxon>Eukaryota</taxon>
        <taxon>Fungi</taxon>
        <taxon>Dikarya</taxon>
        <taxon>Basidiomycota</taxon>
        <taxon>Agaricomycotina</taxon>
        <taxon>Agaricomycetes</taxon>
        <taxon>Agaricomycetidae</taxon>
        <taxon>Agaricales</taxon>
        <taxon>Agaricineae</taxon>
        <taxon>Agaricaceae</taxon>
        <taxon>Macrolepiota</taxon>
    </lineage>
</organism>
<feature type="region of interest" description="Disordered" evidence="1">
    <location>
        <begin position="65"/>
        <end position="299"/>
    </location>
</feature>
<feature type="region of interest" description="Disordered" evidence="1">
    <location>
        <begin position="331"/>
        <end position="376"/>
    </location>
</feature>
<dbReference type="EMBL" id="MU151051">
    <property type="protein sequence ID" value="KAF9454930.1"/>
    <property type="molecule type" value="Genomic_DNA"/>
</dbReference>
<feature type="compositionally biased region" description="Polar residues" evidence="1">
    <location>
        <begin position="676"/>
        <end position="687"/>
    </location>
</feature>